<comment type="caution">
    <text evidence="3">The sequence shown here is derived from an EMBL/GenBank/DDBJ whole genome shotgun (WGS) entry which is preliminary data.</text>
</comment>
<dbReference type="PANTHER" id="PTHR16165:SF5">
    <property type="entry name" value="NXPE FAMILY MEMBER 3"/>
    <property type="match status" value="1"/>
</dbReference>
<dbReference type="InterPro" id="IPR057106">
    <property type="entry name" value="NXPE4_C"/>
</dbReference>
<organism evidence="3 4">
    <name type="scientific">Elysia marginata</name>
    <dbReference type="NCBI Taxonomy" id="1093978"/>
    <lineage>
        <taxon>Eukaryota</taxon>
        <taxon>Metazoa</taxon>
        <taxon>Spiralia</taxon>
        <taxon>Lophotrochozoa</taxon>
        <taxon>Mollusca</taxon>
        <taxon>Gastropoda</taxon>
        <taxon>Heterobranchia</taxon>
        <taxon>Euthyneura</taxon>
        <taxon>Panpulmonata</taxon>
        <taxon>Sacoglossa</taxon>
        <taxon>Placobranchoidea</taxon>
        <taxon>Plakobranchidae</taxon>
        <taxon>Elysia</taxon>
    </lineage>
</organism>
<feature type="domain" description="NXPE C-terminal" evidence="2">
    <location>
        <begin position="584"/>
        <end position="811"/>
    </location>
</feature>
<evidence type="ECO:0000313" key="3">
    <source>
        <dbReference type="EMBL" id="GFR96705.1"/>
    </source>
</evidence>
<feature type="compositionally biased region" description="Basic and acidic residues" evidence="1">
    <location>
        <begin position="68"/>
        <end position="97"/>
    </location>
</feature>
<feature type="compositionally biased region" description="Basic and acidic residues" evidence="1">
    <location>
        <begin position="183"/>
        <end position="204"/>
    </location>
</feature>
<evidence type="ECO:0000256" key="1">
    <source>
        <dbReference type="SAM" id="MobiDB-lite"/>
    </source>
</evidence>
<gene>
    <name evidence="3" type="ORF">ElyMa_004458500</name>
</gene>
<dbReference type="EMBL" id="BMAT01009012">
    <property type="protein sequence ID" value="GFR96705.1"/>
    <property type="molecule type" value="Genomic_DNA"/>
</dbReference>
<dbReference type="Proteomes" id="UP000762676">
    <property type="component" value="Unassembled WGS sequence"/>
</dbReference>
<feature type="region of interest" description="Disordered" evidence="1">
    <location>
        <begin position="35"/>
        <end position="54"/>
    </location>
</feature>
<accession>A0AAV4HIX7</accession>
<sequence length="822" mass="93171">MTGLCLCVFSYIRFNAAERIKLLSPKQVIEFRIPEHNSNSNQEPKPIKPVKQTQPVVKKLKMAVNDDTGTKDEGKRIKHKDSIEQQDDGAKRKENIKINKNRVVGDPKGNTQQNDNTKRIRNPERTLKNKEIAPLKTTERVRIKPTQLSFDIEEKTKQSRQNKVESQTLYEEKTPKSQKKPRKPLEEKPPRTQDKPQKPQEQKFSRRRMRRISMEEALSKFTYNASKECINECPRKADENPFSYASLCNFTTQARWSYSLQQADAELRPFLQEDVYVYPYEREYMSYPENSDPSYLPSAKKSRIVFQTSSTPGKVSTATCRLGETVTARLDLLDEAGRSRTSGGDEVRAWVGATHAHNGSKINTMFPRAMAPVVDLNNGSYRIDISCLWAGQSRLVVKLRYPREFVSLVIRVVRKGGSRFLGARFQKGAVTEEVPCLGTPNVPGRPCVCNMTSLNGGAPFYCARPLDSRLTCNDWVVSGTMTRVTPADMAATEGKSSMKKRESLVPTDHLVIFAHPNTIDNNGNKEKGAKPYINDKEINTGQENNTQTQLFIPSPSESCTNTNRKVTWTTNRPTGYWLNAEKTWISLICKEPIVTETWMRACLKDSSVWIIGDSNGVRLYYKVADATGLKRLDYGPMPFFDVLAQSNRQGNVKVHFSPHEHPLYVTKLWKQLDVSFMGVPDKIDAIPSKGRQFLIIHYFLHVTTMHLGLAHARLLAARDPILRLLARNPQAVVGIRGPHTVSLNADYDLAIGGDTLARHLIDIIREVFEDLQERVLFLDGWETSLSLESAGIHPMGPVAEEMTRKFFSFACDESMGNEKKKR</sequence>
<evidence type="ECO:0000313" key="4">
    <source>
        <dbReference type="Proteomes" id="UP000762676"/>
    </source>
</evidence>
<keyword evidence="4" id="KW-1185">Reference proteome</keyword>
<proteinExistence type="predicted"/>
<evidence type="ECO:0000259" key="2">
    <source>
        <dbReference type="Pfam" id="PF24536"/>
    </source>
</evidence>
<dbReference type="PANTHER" id="PTHR16165">
    <property type="entry name" value="NXPE FAMILY MEMBER"/>
    <property type="match status" value="1"/>
</dbReference>
<reference evidence="3 4" key="1">
    <citation type="journal article" date="2021" name="Elife">
        <title>Chloroplast acquisition without the gene transfer in kleptoplastic sea slugs, Plakobranchus ocellatus.</title>
        <authorList>
            <person name="Maeda T."/>
            <person name="Takahashi S."/>
            <person name="Yoshida T."/>
            <person name="Shimamura S."/>
            <person name="Takaki Y."/>
            <person name="Nagai Y."/>
            <person name="Toyoda A."/>
            <person name="Suzuki Y."/>
            <person name="Arimoto A."/>
            <person name="Ishii H."/>
            <person name="Satoh N."/>
            <person name="Nishiyama T."/>
            <person name="Hasebe M."/>
            <person name="Maruyama T."/>
            <person name="Minagawa J."/>
            <person name="Obokata J."/>
            <person name="Shigenobu S."/>
        </authorList>
    </citation>
    <scope>NUCLEOTIDE SEQUENCE [LARGE SCALE GENOMIC DNA]</scope>
</reference>
<dbReference type="AlphaFoldDB" id="A0AAV4HIX7"/>
<protein>
    <submittedName>
        <fullName evidence="3">NXPE family member 2</fullName>
    </submittedName>
</protein>
<dbReference type="Pfam" id="PF24536">
    <property type="entry name" value="NXPE4_C"/>
    <property type="match status" value="1"/>
</dbReference>
<name>A0AAV4HIX7_9GAST</name>
<feature type="compositionally biased region" description="Basic and acidic residues" evidence="1">
    <location>
        <begin position="116"/>
        <end position="142"/>
    </location>
</feature>
<feature type="region of interest" description="Disordered" evidence="1">
    <location>
        <begin position="63"/>
        <end position="209"/>
    </location>
</feature>
<feature type="compositionally biased region" description="Polar residues" evidence="1">
    <location>
        <begin position="159"/>
        <end position="169"/>
    </location>
</feature>